<dbReference type="AlphaFoldDB" id="K1QPU3"/>
<dbReference type="EMBL" id="JH816265">
    <property type="protein sequence ID" value="EKC38967.1"/>
    <property type="molecule type" value="Genomic_DNA"/>
</dbReference>
<gene>
    <name evidence="1" type="ORF">CGI_10026736</name>
</gene>
<organism evidence="1">
    <name type="scientific">Magallana gigas</name>
    <name type="common">Pacific oyster</name>
    <name type="synonym">Crassostrea gigas</name>
    <dbReference type="NCBI Taxonomy" id="29159"/>
    <lineage>
        <taxon>Eukaryota</taxon>
        <taxon>Metazoa</taxon>
        <taxon>Spiralia</taxon>
        <taxon>Lophotrochozoa</taxon>
        <taxon>Mollusca</taxon>
        <taxon>Bivalvia</taxon>
        <taxon>Autobranchia</taxon>
        <taxon>Pteriomorphia</taxon>
        <taxon>Ostreida</taxon>
        <taxon>Ostreoidea</taxon>
        <taxon>Ostreidae</taxon>
        <taxon>Magallana</taxon>
    </lineage>
</organism>
<proteinExistence type="predicted"/>
<name>K1QPU3_MAGGI</name>
<evidence type="ECO:0000313" key="1">
    <source>
        <dbReference type="EMBL" id="EKC38967.1"/>
    </source>
</evidence>
<reference evidence="1" key="1">
    <citation type="journal article" date="2012" name="Nature">
        <title>The oyster genome reveals stress adaptation and complexity of shell formation.</title>
        <authorList>
            <person name="Zhang G."/>
            <person name="Fang X."/>
            <person name="Guo X."/>
            <person name="Li L."/>
            <person name="Luo R."/>
            <person name="Xu F."/>
            <person name="Yang P."/>
            <person name="Zhang L."/>
            <person name="Wang X."/>
            <person name="Qi H."/>
            <person name="Xiong Z."/>
            <person name="Que H."/>
            <person name="Xie Y."/>
            <person name="Holland P.W."/>
            <person name="Paps J."/>
            <person name="Zhu Y."/>
            <person name="Wu F."/>
            <person name="Chen Y."/>
            <person name="Wang J."/>
            <person name="Peng C."/>
            <person name="Meng J."/>
            <person name="Yang L."/>
            <person name="Liu J."/>
            <person name="Wen B."/>
            <person name="Zhang N."/>
            <person name="Huang Z."/>
            <person name="Zhu Q."/>
            <person name="Feng Y."/>
            <person name="Mount A."/>
            <person name="Hedgecock D."/>
            <person name="Xu Z."/>
            <person name="Liu Y."/>
            <person name="Domazet-Loso T."/>
            <person name="Du Y."/>
            <person name="Sun X."/>
            <person name="Zhang S."/>
            <person name="Liu B."/>
            <person name="Cheng P."/>
            <person name="Jiang X."/>
            <person name="Li J."/>
            <person name="Fan D."/>
            <person name="Wang W."/>
            <person name="Fu W."/>
            <person name="Wang T."/>
            <person name="Wang B."/>
            <person name="Zhang J."/>
            <person name="Peng Z."/>
            <person name="Li Y."/>
            <person name="Li N."/>
            <person name="Wang J."/>
            <person name="Chen M."/>
            <person name="He Y."/>
            <person name="Tan F."/>
            <person name="Song X."/>
            <person name="Zheng Q."/>
            <person name="Huang R."/>
            <person name="Yang H."/>
            <person name="Du X."/>
            <person name="Chen L."/>
            <person name="Yang M."/>
            <person name="Gaffney P.M."/>
            <person name="Wang S."/>
            <person name="Luo L."/>
            <person name="She Z."/>
            <person name="Ming Y."/>
            <person name="Huang W."/>
            <person name="Zhang S."/>
            <person name="Huang B."/>
            <person name="Zhang Y."/>
            <person name="Qu T."/>
            <person name="Ni P."/>
            <person name="Miao G."/>
            <person name="Wang J."/>
            <person name="Wang Q."/>
            <person name="Steinberg C.E."/>
            <person name="Wang H."/>
            <person name="Li N."/>
            <person name="Qian L."/>
            <person name="Zhang G."/>
            <person name="Li Y."/>
            <person name="Yang H."/>
            <person name="Liu X."/>
            <person name="Wang J."/>
            <person name="Yin Y."/>
            <person name="Wang J."/>
        </authorList>
    </citation>
    <scope>NUCLEOTIDE SEQUENCE [LARGE SCALE GENOMIC DNA]</scope>
    <source>
        <strain evidence="1">05x7-T-G4-1.051#20</strain>
    </source>
</reference>
<dbReference type="InParanoid" id="K1QPU3"/>
<dbReference type="HOGENOM" id="CLU_2401766_0_0_1"/>
<protein>
    <submittedName>
        <fullName evidence="1">Uncharacterized protein</fullName>
    </submittedName>
</protein>
<sequence>MGPGWLVCRCPAPTDDTVKFLQKDTPSLINDLARANSCTKTGLTVALYGALLIGELFDKIIPTCNKAHRTKKFTQKLLDGNILSKGRYFAKVK</sequence>
<accession>K1QPU3</accession>